<dbReference type="GO" id="GO:0004867">
    <property type="term" value="F:serine-type endopeptidase inhibitor activity"/>
    <property type="evidence" value="ECO:0007669"/>
    <property type="project" value="InterPro"/>
</dbReference>
<accession>A0A3L6Q1C8</accession>
<dbReference type="AlphaFoldDB" id="A0A3L6Q1C8"/>
<keyword evidence="2" id="KW-1015">Disulfide bond</keyword>
<keyword evidence="6" id="KW-1185">Reference proteome</keyword>
<evidence type="ECO:0000256" key="2">
    <source>
        <dbReference type="ARBA" id="ARBA00023157"/>
    </source>
</evidence>
<organism evidence="5 6">
    <name type="scientific">Panicum miliaceum</name>
    <name type="common">Proso millet</name>
    <name type="synonym">Broomcorn millet</name>
    <dbReference type="NCBI Taxonomy" id="4540"/>
    <lineage>
        <taxon>Eukaryota</taxon>
        <taxon>Viridiplantae</taxon>
        <taxon>Streptophyta</taxon>
        <taxon>Embryophyta</taxon>
        <taxon>Tracheophyta</taxon>
        <taxon>Spermatophyta</taxon>
        <taxon>Magnoliopsida</taxon>
        <taxon>Liliopsida</taxon>
        <taxon>Poales</taxon>
        <taxon>Poaceae</taxon>
        <taxon>PACMAD clade</taxon>
        <taxon>Panicoideae</taxon>
        <taxon>Panicodae</taxon>
        <taxon>Paniceae</taxon>
        <taxon>Panicinae</taxon>
        <taxon>Panicum</taxon>
        <taxon>Panicum sect. Panicum</taxon>
    </lineage>
</organism>
<evidence type="ECO:0000256" key="3">
    <source>
        <dbReference type="SAM" id="SignalP"/>
    </source>
</evidence>
<gene>
    <name evidence="5" type="ORF">C2845_PM17G03100</name>
</gene>
<evidence type="ECO:0000259" key="4">
    <source>
        <dbReference type="SMART" id="SM00269"/>
    </source>
</evidence>
<dbReference type="EMBL" id="PQIB02000014">
    <property type="protein sequence ID" value="RLM69374.1"/>
    <property type="molecule type" value="Genomic_DNA"/>
</dbReference>
<feature type="signal peptide" evidence="3">
    <location>
        <begin position="1"/>
        <end position="18"/>
    </location>
</feature>
<evidence type="ECO:0000313" key="6">
    <source>
        <dbReference type="Proteomes" id="UP000275267"/>
    </source>
</evidence>
<dbReference type="InterPro" id="IPR035995">
    <property type="entry name" value="Bowman-Birk_prot_inh"/>
</dbReference>
<dbReference type="SUPFAM" id="SSF57247">
    <property type="entry name" value="Bowman-Birk inhibitor, BBI"/>
    <property type="match status" value="1"/>
</dbReference>
<protein>
    <recommendedName>
        <fullName evidence="4">Bowman-Birk serine protease inhibitors family domain-containing protein</fullName>
    </recommendedName>
</protein>
<sequence length="110" mass="11850">MAIILVAQAVLIMGVVFAAVSIENSAALGEKEITREPAEPEPNPGQLTCCNKCTPVSSPPSGLFKCQDEREFSWCKNSVCKACQPAKTYRNTFSCNDVFNGTCGPRCSKN</sequence>
<evidence type="ECO:0000313" key="5">
    <source>
        <dbReference type="EMBL" id="RLM69374.1"/>
    </source>
</evidence>
<comment type="caution">
    <text evidence="5">The sequence shown here is derived from an EMBL/GenBank/DDBJ whole genome shotgun (WGS) entry which is preliminary data.</text>
</comment>
<dbReference type="Gene3D" id="2.10.69.10">
    <property type="entry name" value="Cysteine Protease (Bromelain) Inhibitor, subunit H"/>
    <property type="match status" value="1"/>
</dbReference>
<dbReference type="CDD" id="cd00023">
    <property type="entry name" value="BBI"/>
    <property type="match status" value="1"/>
</dbReference>
<keyword evidence="3" id="KW-0732">Signal</keyword>
<name>A0A3L6Q1C8_PANMI</name>
<dbReference type="SMART" id="SM00269">
    <property type="entry name" value="BowB"/>
    <property type="match status" value="1"/>
</dbReference>
<dbReference type="InterPro" id="IPR000877">
    <property type="entry name" value="Prot_inh_BBI"/>
</dbReference>
<dbReference type="Proteomes" id="UP000275267">
    <property type="component" value="Unassembled WGS sequence"/>
</dbReference>
<proteinExistence type="predicted"/>
<dbReference type="OrthoDB" id="711416at2759"/>
<evidence type="ECO:0000256" key="1">
    <source>
        <dbReference type="ARBA" id="ARBA00022690"/>
    </source>
</evidence>
<feature type="domain" description="Bowman-Birk serine protease inhibitors family" evidence="4">
    <location>
        <begin position="49"/>
        <end position="107"/>
    </location>
</feature>
<reference evidence="6" key="1">
    <citation type="journal article" date="2019" name="Nat. Commun.">
        <title>The genome of broomcorn millet.</title>
        <authorList>
            <person name="Zou C."/>
            <person name="Miki D."/>
            <person name="Li D."/>
            <person name="Tang Q."/>
            <person name="Xiao L."/>
            <person name="Rajput S."/>
            <person name="Deng P."/>
            <person name="Jia W."/>
            <person name="Huang R."/>
            <person name="Zhang M."/>
            <person name="Sun Y."/>
            <person name="Hu J."/>
            <person name="Fu X."/>
            <person name="Schnable P.S."/>
            <person name="Li F."/>
            <person name="Zhang H."/>
            <person name="Feng B."/>
            <person name="Zhu X."/>
            <person name="Liu R."/>
            <person name="Schnable J.C."/>
            <person name="Zhu J.-K."/>
            <person name="Zhang H."/>
        </authorList>
    </citation>
    <scope>NUCLEOTIDE SEQUENCE [LARGE SCALE GENOMIC DNA]</scope>
</reference>
<feature type="chain" id="PRO_5018143634" description="Bowman-Birk serine protease inhibitors family domain-containing protein" evidence="3">
    <location>
        <begin position="19"/>
        <end position="110"/>
    </location>
</feature>
<keyword evidence="1" id="KW-0646">Protease inhibitor</keyword>
<dbReference type="GO" id="GO:0005576">
    <property type="term" value="C:extracellular region"/>
    <property type="evidence" value="ECO:0007669"/>
    <property type="project" value="InterPro"/>
</dbReference>